<protein>
    <recommendedName>
        <fullName evidence="1">Type ISP restriction-modification enzyme LLaBIII C-terminal specificity domain-containing protein</fullName>
    </recommendedName>
</protein>
<sequence>MPQPSTRQALDDLFNVIFRDRIPRSPQFDLTPTAVWQLGVFSDAFDRSEPESLVETISAPVQTDDWTIWRTNKMKYARSDRSAIRFNDYIEFSAIPEHAHTVRLGQLTLVDWVLDRCQLVKDPSSGRTIFDPNDISRRHGCPRLVADFLATTIAASCSAAHHWTGDVAETSGLF</sequence>
<gene>
    <name evidence="2" type="ORF">O4220_20755</name>
</gene>
<accession>A0ABT4MIY9</accession>
<reference evidence="2" key="1">
    <citation type="submission" date="2022-12" db="EMBL/GenBank/DDBJ databases">
        <authorList>
            <person name="Krivoruchko A.V."/>
            <person name="Elkin A."/>
        </authorList>
    </citation>
    <scope>NUCLEOTIDE SEQUENCE</scope>
    <source>
        <strain evidence="2">IEGM 1391</strain>
    </source>
</reference>
<dbReference type="Pfam" id="PF18135">
    <property type="entry name" value="Type_ISP_C"/>
    <property type="match status" value="1"/>
</dbReference>
<proteinExistence type="predicted"/>
<dbReference type="RefSeq" id="WP_269607368.1">
    <property type="nucleotide sequence ID" value="NZ_JAPWIJ010000009.1"/>
</dbReference>
<evidence type="ECO:0000313" key="2">
    <source>
        <dbReference type="EMBL" id="MCZ4520949.1"/>
    </source>
</evidence>
<dbReference type="EMBL" id="JAPWIJ010000009">
    <property type="protein sequence ID" value="MCZ4520949.1"/>
    <property type="molecule type" value="Genomic_DNA"/>
</dbReference>
<comment type="caution">
    <text evidence="2">The sequence shown here is derived from an EMBL/GenBank/DDBJ whole genome shotgun (WGS) entry which is preliminary data.</text>
</comment>
<dbReference type="InterPro" id="IPR041635">
    <property type="entry name" value="Type_ISP_LLaBIII_C"/>
</dbReference>
<keyword evidence="3" id="KW-1185">Reference proteome</keyword>
<evidence type="ECO:0000313" key="3">
    <source>
        <dbReference type="Proteomes" id="UP001081071"/>
    </source>
</evidence>
<evidence type="ECO:0000259" key="1">
    <source>
        <dbReference type="Pfam" id="PF18135"/>
    </source>
</evidence>
<dbReference type="Proteomes" id="UP001081071">
    <property type="component" value="Unassembled WGS sequence"/>
</dbReference>
<feature type="domain" description="Type ISP restriction-modification enzyme LLaBIII C-terminal specificity" evidence="1">
    <location>
        <begin position="56"/>
        <end position="137"/>
    </location>
</feature>
<name>A0ABT4MIY9_9NOCA</name>
<organism evidence="2 3">
    <name type="scientific">Rhodococcus ruber</name>
    <dbReference type="NCBI Taxonomy" id="1830"/>
    <lineage>
        <taxon>Bacteria</taxon>
        <taxon>Bacillati</taxon>
        <taxon>Actinomycetota</taxon>
        <taxon>Actinomycetes</taxon>
        <taxon>Mycobacteriales</taxon>
        <taxon>Nocardiaceae</taxon>
        <taxon>Rhodococcus</taxon>
    </lineage>
</organism>